<evidence type="ECO:0000313" key="3">
    <source>
        <dbReference type="Proteomes" id="UP000521943"/>
    </source>
</evidence>
<dbReference type="OrthoDB" id="3071011at2759"/>
<comment type="caution">
    <text evidence="2">The sequence shown here is derived from an EMBL/GenBank/DDBJ whole genome shotgun (WGS) entry which is preliminary data.</text>
</comment>
<accession>A0A8H6HEK0</accession>
<organism evidence="2 3">
    <name type="scientific">Ephemerocybe angulata</name>
    <dbReference type="NCBI Taxonomy" id="980116"/>
    <lineage>
        <taxon>Eukaryota</taxon>
        <taxon>Fungi</taxon>
        <taxon>Dikarya</taxon>
        <taxon>Basidiomycota</taxon>
        <taxon>Agaricomycotina</taxon>
        <taxon>Agaricomycetes</taxon>
        <taxon>Agaricomycetidae</taxon>
        <taxon>Agaricales</taxon>
        <taxon>Agaricineae</taxon>
        <taxon>Psathyrellaceae</taxon>
        <taxon>Ephemerocybe</taxon>
    </lineage>
</organism>
<evidence type="ECO:0000313" key="2">
    <source>
        <dbReference type="EMBL" id="KAF6744970.1"/>
    </source>
</evidence>
<name>A0A8H6HEK0_9AGAR</name>
<gene>
    <name evidence="2" type="ORF">DFP72DRAFT_59228</name>
</gene>
<reference evidence="2 3" key="1">
    <citation type="submission" date="2020-07" db="EMBL/GenBank/DDBJ databases">
        <title>Comparative genomics of pyrophilous fungi reveals a link between fire events and developmental genes.</title>
        <authorList>
            <consortium name="DOE Joint Genome Institute"/>
            <person name="Steindorff A.S."/>
            <person name="Carver A."/>
            <person name="Calhoun S."/>
            <person name="Stillman K."/>
            <person name="Liu H."/>
            <person name="Lipzen A."/>
            <person name="Pangilinan J."/>
            <person name="Labutti K."/>
            <person name="Bruns T.D."/>
            <person name="Grigoriev I.V."/>
        </authorList>
    </citation>
    <scope>NUCLEOTIDE SEQUENCE [LARGE SCALE GENOMIC DNA]</scope>
    <source>
        <strain evidence="2 3">CBS 144469</strain>
    </source>
</reference>
<feature type="region of interest" description="Disordered" evidence="1">
    <location>
        <begin position="322"/>
        <end position="343"/>
    </location>
</feature>
<dbReference type="AlphaFoldDB" id="A0A8H6HEK0"/>
<sequence length="461" mass="48865">MRSSRKQNVESPTEMFAAAAQERPLPLALTHPAFRRMKRRTLNTTDFRPRLPADPFGDTPWQLDPSALRTGTTTTILVLGTPPPADLAALLCASPALGDSLVVLATHAPPPIPAAWRVVPHVRVLVLKEPLSAAGAMGVMSVLDRVARFVAGPAARFGERVQTYREDPVSGEFTLRVTTADGPVQPTTPEKARRRRTLMFGFGSGSSSSSLSRTSSPASSVVSLSSTMSSLPTPKARPIALASVPQGTRPFDTVIHYIHAPPASSTTSSASSRSASPTLLVPTAPHTYSKPQANPAAHMPEKVLLKQAILVTTLTAPYLAVPPEPPNHLRTRTASSATARPRTHAARPLSVLGPGMALSKSVPGDIARRRETVVGAPSSTVEDGRVPASRSAGSFMGLRRKLTTIGRAGGSENVPPPPVPALPGSVAASFQGGRERGGFVQSRRCRGRSPRRRRRGFRFLG</sequence>
<evidence type="ECO:0000256" key="1">
    <source>
        <dbReference type="SAM" id="MobiDB-lite"/>
    </source>
</evidence>
<keyword evidence="3" id="KW-1185">Reference proteome</keyword>
<protein>
    <submittedName>
        <fullName evidence="2">Uncharacterized protein</fullName>
    </submittedName>
</protein>
<dbReference type="Proteomes" id="UP000521943">
    <property type="component" value="Unassembled WGS sequence"/>
</dbReference>
<proteinExistence type="predicted"/>
<dbReference type="EMBL" id="JACGCI010000111">
    <property type="protein sequence ID" value="KAF6744970.1"/>
    <property type="molecule type" value="Genomic_DNA"/>
</dbReference>